<dbReference type="PANTHER" id="PTHR24251">
    <property type="entry name" value="OVOCHYMASE-RELATED"/>
    <property type="match status" value="1"/>
</dbReference>
<organism evidence="8 9">
    <name type="scientific">Porites evermanni</name>
    <dbReference type="NCBI Taxonomy" id="104178"/>
    <lineage>
        <taxon>Eukaryota</taxon>
        <taxon>Metazoa</taxon>
        <taxon>Cnidaria</taxon>
        <taxon>Anthozoa</taxon>
        <taxon>Hexacorallia</taxon>
        <taxon>Scleractinia</taxon>
        <taxon>Fungiina</taxon>
        <taxon>Poritidae</taxon>
        <taxon>Porites</taxon>
    </lineage>
</organism>
<feature type="region of interest" description="Disordered" evidence="4">
    <location>
        <begin position="316"/>
        <end position="339"/>
    </location>
</feature>
<keyword evidence="5" id="KW-1133">Transmembrane helix</keyword>
<feature type="chain" id="PRO_5045320061" description="CUB domain-containing protein" evidence="6">
    <location>
        <begin position="21"/>
        <end position="339"/>
    </location>
</feature>
<dbReference type="SUPFAM" id="SSF49854">
    <property type="entry name" value="Spermadhesin, CUB domain"/>
    <property type="match status" value="2"/>
</dbReference>
<evidence type="ECO:0000256" key="2">
    <source>
        <dbReference type="ARBA" id="ARBA00023157"/>
    </source>
</evidence>
<keyword evidence="5" id="KW-0812">Transmembrane</keyword>
<feature type="domain" description="CUB" evidence="7">
    <location>
        <begin position="115"/>
        <end position="256"/>
    </location>
</feature>
<evidence type="ECO:0000256" key="4">
    <source>
        <dbReference type="SAM" id="MobiDB-lite"/>
    </source>
</evidence>
<reference evidence="8 9" key="1">
    <citation type="submission" date="2022-05" db="EMBL/GenBank/DDBJ databases">
        <authorList>
            <consortium name="Genoscope - CEA"/>
            <person name="William W."/>
        </authorList>
    </citation>
    <scope>NUCLEOTIDE SEQUENCE [LARGE SCALE GENOMIC DNA]</scope>
</reference>
<comment type="caution">
    <text evidence="3">Lacks conserved residue(s) required for the propagation of feature annotation.</text>
</comment>
<feature type="transmembrane region" description="Helical" evidence="5">
    <location>
        <begin position="259"/>
        <end position="284"/>
    </location>
</feature>
<evidence type="ECO:0000256" key="5">
    <source>
        <dbReference type="SAM" id="Phobius"/>
    </source>
</evidence>
<comment type="caution">
    <text evidence="8">The sequence shown here is derived from an EMBL/GenBank/DDBJ whole genome shotgun (WGS) entry which is preliminary data.</text>
</comment>
<name>A0ABN8LKI6_9CNID</name>
<dbReference type="Proteomes" id="UP001159427">
    <property type="component" value="Unassembled WGS sequence"/>
</dbReference>
<keyword evidence="9" id="KW-1185">Reference proteome</keyword>
<dbReference type="InterPro" id="IPR000859">
    <property type="entry name" value="CUB_dom"/>
</dbReference>
<dbReference type="Gene3D" id="2.60.120.290">
    <property type="entry name" value="Spermadhesin, CUB domain"/>
    <property type="match status" value="2"/>
</dbReference>
<dbReference type="InterPro" id="IPR035914">
    <property type="entry name" value="Sperma_CUB_dom_sf"/>
</dbReference>
<protein>
    <recommendedName>
        <fullName evidence="7">CUB domain-containing protein</fullName>
    </recommendedName>
</protein>
<evidence type="ECO:0000256" key="3">
    <source>
        <dbReference type="PROSITE-ProRule" id="PRU00059"/>
    </source>
</evidence>
<evidence type="ECO:0000256" key="6">
    <source>
        <dbReference type="SAM" id="SignalP"/>
    </source>
</evidence>
<proteinExistence type="predicted"/>
<evidence type="ECO:0000259" key="7">
    <source>
        <dbReference type="PROSITE" id="PS01180"/>
    </source>
</evidence>
<gene>
    <name evidence="8" type="ORF">PEVE_00038370</name>
</gene>
<dbReference type="CDD" id="cd12087">
    <property type="entry name" value="TM_EGFR-like"/>
    <property type="match status" value="1"/>
</dbReference>
<keyword evidence="5" id="KW-0472">Membrane</keyword>
<dbReference type="SMART" id="SM00042">
    <property type="entry name" value="CUB"/>
    <property type="match status" value="2"/>
</dbReference>
<evidence type="ECO:0000313" key="8">
    <source>
        <dbReference type="EMBL" id="CAH3017541.1"/>
    </source>
</evidence>
<accession>A0ABN8LKI6</accession>
<evidence type="ECO:0000313" key="9">
    <source>
        <dbReference type="Proteomes" id="UP001159427"/>
    </source>
</evidence>
<evidence type="ECO:0000256" key="1">
    <source>
        <dbReference type="ARBA" id="ARBA00022737"/>
    </source>
</evidence>
<feature type="signal peptide" evidence="6">
    <location>
        <begin position="1"/>
        <end position="20"/>
    </location>
</feature>
<keyword evidence="1" id="KW-0677">Repeat</keyword>
<dbReference type="CDD" id="cd00041">
    <property type="entry name" value="CUB"/>
    <property type="match status" value="2"/>
</dbReference>
<dbReference type="Pfam" id="PF00431">
    <property type="entry name" value="CUB"/>
    <property type="match status" value="2"/>
</dbReference>
<keyword evidence="6" id="KW-0732">Signal</keyword>
<dbReference type="EMBL" id="CALNXI010000065">
    <property type="protein sequence ID" value="CAH3017541.1"/>
    <property type="molecule type" value="Genomic_DNA"/>
</dbReference>
<sequence length="339" mass="38145">MFLVIWAVLFLSTTSEVSLGDETCLILPPPAGMEWFVCREDHKLLTELSGQLSSPDQGKSGFCTWLITVPKDLRIILYFESYNIDGTGSNLTCGSQRTRIELKDSFGDQPWKTYCQSKMPQAVATNKSSLLVNFSLSESDHKSWFTAKYTTLPFEKSRYPRNSYFKWSVVAPSGFRIKIQFTKVKISSHYSDCREDSVMLLDGSSEESKVLDTICGERIVQPVYYTSGNSLTVEFRSAVGESNYDSNGFKATLSKEAKLYLILLPCAAGILLVFVIVFAIVFMYRRRRLTLPSASRPRMQMSLLNDDDHISTTQISAEADPPNEANLPVYRPTTQAIKS</sequence>
<dbReference type="PROSITE" id="PS01180">
    <property type="entry name" value="CUB"/>
    <property type="match status" value="1"/>
</dbReference>
<keyword evidence="2" id="KW-1015">Disulfide bond</keyword>